<dbReference type="InterPro" id="IPR001623">
    <property type="entry name" value="DnaJ_domain"/>
</dbReference>
<evidence type="ECO:0000313" key="2">
    <source>
        <dbReference type="EMBL" id="CAI9105095.1"/>
    </source>
</evidence>
<protein>
    <submittedName>
        <fullName evidence="2">OLC1v1003947C2</fullName>
    </submittedName>
</protein>
<proteinExistence type="predicted"/>
<dbReference type="EMBL" id="OX459122">
    <property type="protein sequence ID" value="CAI9105095.1"/>
    <property type="molecule type" value="Genomic_DNA"/>
</dbReference>
<dbReference type="PANTHER" id="PTHR24074">
    <property type="entry name" value="CO-CHAPERONE PROTEIN DJLA"/>
    <property type="match status" value="1"/>
</dbReference>
<dbReference type="Proteomes" id="UP001161247">
    <property type="component" value="Chromosome 5"/>
</dbReference>
<dbReference type="PROSITE" id="PS50076">
    <property type="entry name" value="DNAJ_2"/>
    <property type="match status" value="1"/>
</dbReference>
<evidence type="ECO:0000259" key="1">
    <source>
        <dbReference type="PROSITE" id="PS50076"/>
    </source>
</evidence>
<dbReference type="AlphaFoldDB" id="A0AAV1DBD4"/>
<dbReference type="CDD" id="cd06257">
    <property type="entry name" value="DnaJ"/>
    <property type="match status" value="1"/>
</dbReference>
<feature type="domain" description="J" evidence="1">
    <location>
        <begin position="84"/>
        <end position="155"/>
    </location>
</feature>
<organism evidence="2 3">
    <name type="scientific">Oldenlandia corymbosa var. corymbosa</name>
    <dbReference type="NCBI Taxonomy" id="529605"/>
    <lineage>
        <taxon>Eukaryota</taxon>
        <taxon>Viridiplantae</taxon>
        <taxon>Streptophyta</taxon>
        <taxon>Embryophyta</taxon>
        <taxon>Tracheophyta</taxon>
        <taxon>Spermatophyta</taxon>
        <taxon>Magnoliopsida</taxon>
        <taxon>eudicotyledons</taxon>
        <taxon>Gunneridae</taxon>
        <taxon>Pentapetalae</taxon>
        <taxon>asterids</taxon>
        <taxon>lamiids</taxon>
        <taxon>Gentianales</taxon>
        <taxon>Rubiaceae</taxon>
        <taxon>Rubioideae</taxon>
        <taxon>Spermacoceae</taxon>
        <taxon>Hedyotis-Oldenlandia complex</taxon>
        <taxon>Oldenlandia</taxon>
    </lineage>
</organism>
<dbReference type="PROSITE" id="PS00636">
    <property type="entry name" value="DNAJ_1"/>
    <property type="match status" value="1"/>
</dbReference>
<reference evidence="2" key="1">
    <citation type="submission" date="2023-03" db="EMBL/GenBank/DDBJ databases">
        <authorList>
            <person name="Julca I."/>
        </authorList>
    </citation>
    <scope>NUCLEOTIDE SEQUENCE</scope>
</reference>
<name>A0AAV1DBD4_OLDCO</name>
<dbReference type="SUPFAM" id="SSF46565">
    <property type="entry name" value="Chaperone J-domain"/>
    <property type="match status" value="1"/>
</dbReference>
<dbReference type="InterPro" id="IPR050817">
    <property type="entry name" value="DjlA_DnaK_co-chaperone"/>
</dbReference>
<dbReference type="Gene3D" id="1.10.287.110">
    <property type="entry name" value="DnaJ domain"/>
    <property type="match status" value="1"/>
</dbReference>
<accession>A0AAV1DBD4</accession>
<gene>
    <name evidence="2" type="ORF">OLC1_LOCUS13871</name>
</gene>
<dbReference type="SMART" id="SM00271">
    <property type="entry name" value="DnaJ"/>
    <property type="match status" value="1"/>
</dbReference>
<sequence length="222" mass="26126">MGSFGASYFMPHILFPCCPLMVMKKVNASIKNPNFMGFPAYLSKRSLVFLSPNPFLEMDSSLKMKIWNERWRLKASSKWNHPKSPYAFLELEKDADEEQIKVAHRRLAKTYHPDVYKGNATLDKGETAEARFINIQAAYELLIDEDRRRQYDLDSLARPSIFTVVNYGFTEDDQKYNARTANVREEEEEEERILKRKKKKRKRRKRFYADGWMCKPCCPAFG</sequence>
<keyword evidence="3" id="KW-1185">Reference proteome</keyword>
<dbReference type="PRINTS" id="PR00625">
    <property type="entry name" value="JDOMAIN"/>
</dbReference>
<dbReference type="Pfam" id="PF00226">
    <property type="entry name" value="DnaJ"/>
    <property type="match status" value="1"/>
</dbReference>
<evidence type="ECO:0000313" key="3">
    <source>
        <dbReference type="Proteomes" id="UP001161247"/>
    </source>
</evidence>
<dbReference type="InterPro" id="IPR018253">
    <property type="entry name" value="DnaJ_domain_CS"/>
</dbReference>
<dbReference type="InterPro" id="IPR036869">
    <property type="entry name" value="J_dom_sf"/>
</dbReference>